<evidence type="ECO:0000256" key="1">
    <source>
        <dbReference type="ARBA" id="ARBA00004141"/>
    </source>
</evidence>
<feature type="transmembrane region" description="Helical" evidence="7">
    <location>
        <begin position="34"/>
        <end position="64"/>
    </location>
</feature>
<proteinExistence type="inferred from homology"/>
<evidence type="ECO:0000256" key="2">
    <source>
        <dbReference type="ARBA" id="ARBA00007375"/>
    </source>
</evidence>
<protein>
    <submittedName>
        <fullName evidence="8">Enzyme yhhN</fullName>
    </submittedName>
</protein>
<feature type="transmembrane region" description="Helical" evidence="7">
    <location>
        <begin position="76"/>
        <end position="96"/>
    </location>
</feature>
<dbReference type="InterPro" id="IPR012506">
    <property type="entry name" value="TMEM86B-like"/>
</dbReference>
<name>A0A377XGI7_KLEPN</name>
<feature type="transmembrane region" description="Helical" evidence="7">
    <location>
        <begin position="132"/>
        <end position="152"/>
    </location>
</feature>
<evidence type="ECO:0000313" key="8">
    <source>
        <dbReference type="EMBL" id="STT82659.1"/>
    </source>
</evidence>
<evidence type="ECO:0000256" key="7">
    <source>
        <dbReference type="SAM" id="Phobius"/>
    </source>
</evidence>
<keyword evidence="3 7" id="KW-0812">Transmembrane</keyword>
<feature type="transmembrane region" description="Helical" evidence="7">
    <location>
        <begin position="102"/>
        <end position="125"/>
    </location>
</feature>
<comment type="subcellular location">
    <subcellularLocation>
        <location evidence="1">Membrane</location>
        <topology evidence="1">Multi-pass membrane protein</topology>
    </subcellularLocation>
</comment>
<keyword evidence="5 7" id="KW-0472">Membrane</keyword>
<feature type="compositionally biased region" description="Pro residues" evidence="6">
    <location>
        <begin position="182"/>
        <end position="193"/>
    </location>
</feature>
<dbReference type="PANTHER" id="PTHR31885">
    <property type="entry name" value="GH04784P"/>
    <property type="match status" value="1"/>
</dbReference>
<dbReference type="GO" id="GO:0016020">
    <property type="term" value="C:membrane"/>
    <property type="evidence" value="ECO:0007669"/>
    <property type="project" value="UniProtKB-SubCell"/>
</dbReference>
<evidence type="ECO:0000256" key="6">
    <source>
        <dbReference type="SAM" id="MobiDB-lite"/>
    </source>
</evidence>
<evidence type="ECO:0000256" key="5">
    <source>
        <dbReference type="ARBA" id="ARBA00023136"/>
    </source>
</evidence>
<evidence type="ECO:0000313" key="9">
    <source>
        <dbReference type="Proteomes" id="UP000254340"/>
    </source>
</evidence>
<dbReference type="GO" id="GO:0016787">
    <property type="term" value="F:hydrolase activity"/>
    <property type="evidence" value="ECO:0007669"/>
    <property type="project" value="TreeGrafter"/>
</dbReference>
<dbReference type="PANTHER" id="PTHR31885:SF6">
    <property type="entry name" value="GH04784P"/>
    <property type="match status" value="1"/>
</dbReference>
<comment type="similarity">
    <text evidence="2">Belongs to the TMEM86 family.</text>
</comment>
<accession>A0A377XGI7</accession>
<keyword evidence="4 7" id="KW-1133">Transmembrane helix</keyword>
<dbReference type="Proteomes" id="UP000254340">
    <property type="component" value="Unassembled WGS sequence"/>
</dbReference>
<dbReference type="AlphaFoldDB" id="A0A377XGI7"/>
<sequence length="210" mass="23557">MLWSFIAVCFSAWLYVDASYRGPAWRRWVFKPVTLILLLLLAWQAPMFNAISYLVLAGLCASLLGDALTLLPRQRVMYAVGAFFLSHLLYTIWFASQLTLSFFWPLPLVLLVFGALLMAVIWSRLEEMKMPVLTFIGMTLVMVWLAGELWFARPTNTALSGFRRRSPAAAEQCRVAGEPLSSPLPAPITPSPPRSTCRPLPDRARAVPVI</sequence>
<evidence type="ECO:0000256" key="4">
    <source>
        <dbReference type="ARBA" id="ARBA00022989"/>
    </source>
</evidence>
<reference evidence="8 9" key="1">
    <citation type="submission" date="2018-06" db="EMBL/GenBank/DDBJ databases">
        <authorList>
            <consortium name="Pathogen Informatics"/>
            <person name="Doyle S."/>
        </authorList>
    </citation>
    <scope>NUCLEOTIDE SEQUENCE [LARGE SCALE GENOMIC DNA]</scope>
    <source>
        <strain evidence="8 9">NCTC5047</strain>
    </source>
</reference>
<organism evidence="8 9">
    <name type="scientific">Klebsiella pneumoniae</name>
    <dbReference type="NCBI Taxonomy" id="573"/>
    <lineage>
        <taxon>Bacteria</taxon>
        <taxon>Pseudomonadati</taxon>
        <taxon>Pseudomonadota</taxon>
        <taxon>Gammaproteobacteria</taxon>
        <taxon>Enterobacterales</taxon>
        <taxon>Enterobacteriaceae</taxon>
        <taxon>Klebsiella/Raoultella group</taxon>
        <taxon>Klebsiella</taxon>
        <taxon>Klebsiella pneumoniae complex</taxon>
    </lineage>
</organism>
<dbReference type="Pfam" id="PF07947">
    <property type="entry name" value="YhhN"/>
    <property type="match status" value="1"/>
</dbReference>
<feature type="region of interest" description="Disordered" evidence="6">
    <location>
        <begin position="179"/>
        <end position="201"/>
    </location>
</feature>
<gene>
    <name evidence="8" type="ORF">NCTC5047_03631</name>
</gene>
<evidence type="ECO:0000256" key="3">
    <source>
        <dbReference type="ARBA" id="ARBA00022692"/>
    </source>
</evidence>
<dbReference type="EMBL" id="UGLH01000006">
    <property type="protein sequence ID" value="STT82659.1"/>
    <property type="molecule type" value="Genomic_DNA"/>
</dbReference>